<evidence type="ECO:0000256" key="1">
    <source>
        <dbReference type="SAM" id="SignalP"/>
    </source>
</evidence>
<feature type="chain" id="PRO_5002637419" description="Secreted protein" evidence="1">
    <location>
        <begin position="28"/>
        <end position="138"/>
    </location>
</feature>
<protein>
    <recommendedName>
        <fullName evidence="4">Secreted protein</fullName>
    </recommendedName>
</protein>
<evidence type="ECO:0000313" key="2">
    <source>
        <dbReference type="EMBL" id="ABM13665.1"/>
    </source>
</evidence>
<dbReference type="EMBL" id="CP000511">
    <property type="protein sequence ID" value="ABM13665.1"/>
    <property type="molecule type" value="Genomic_DNA"/>
</dbReference>
<evidence type="ECO:0008006" key="4">
    <source>
        <dbReference type="Google" id="ProtNLM"/>
    </source>
</evidence>
<dbReference type="HOGENOM" id="CLU_127067_1_0_11"/>
<dbReference type="RefSeq" id="WP_011780073.1">
    <property type="nucleotide sequence ID" value="NC_008726.1"/>
</dbReference>
<organism evidence="2 3">
    <name type="scientific">Mycolicibacterium vanbaalenii (strain DSM 7251 / JCM 13017 / BCRC 16820 / KCTC 9966 / NRRL B-24157 / PYR-1)</name>
    <name type="common">Mycobacterium vanbaalenii</name>
    <dbReference type="NCBI Taxonomy" id="350058"/>
    <lineage>
        <taxon>Bacteria</taxon>
        <taxon>Bacillati</taxon>
        <taxon>Actinomycetota</taxon>
        <taxon>Actinomycetes</taxon>
        <taxon>Mycobacteriales</taxon>
        <taxon>Mycobacteriaceae</taxon>
        <taxon>Mycolicibacterium</taxon>
    </lineage>
</organism>
<dbReference type="PIRSF" id="PIRSF021591">
    <property type="entry name" value="UCP021591"/>
    <property type="match status" value="1"/>
</dbReference>
<gene>
    <name evidence="2" type="ordered locus">Mvan_2859</name>
</gene>
<dbReference type="InterPro" id="IPR016793">
    <property type="entry name" value="UCP021591"/>
</dbReference>
<dbReference type="AlphaFoldDB" id="A1T915"/>
<keyword evidence="3" id="KW-1185">Reference proteome</keyword>
<reference evidence="2" key="1">
    <citation type="submission" date="2006-12" db="EMBL/GenBank/DDBJ databases">
        <title>Complete sequence of Mycobacterium vanbaalenii PYR-1.</title>
        <authorList>
            <consortium name="US DOE Joint Genome Institute"/>
            <person name="Copeland A."/>
            <person name="Lucas S."/>
            <person name="Lapidus A."/>
            <person name="Barry K."/>
            <person name="Detter J.C."/>
            <person name="Glavina del Rio T."/>
            <person name="Hammon N."/>
            <person name="Israni S."/>
            <person name="Dalin E."/>
            <person name="Tice H."/>
            <person name="Pitluck S."/>
            <person name="Singan V."/>
            <person name="Schmutz J."/>
            <person name="Larimer F."/>
            <person name="Land M."/>
            <person name="Hauser L."/>
            <person name="Kyrpides N."/>
            <person name="Anderson I.J."/>
            <person name="Miller C."/>
            <person name="Richardson P."/>
        </authorList>
    </citation>
    <scope>NUCLEOTIDE SEQUENCE [LARGE SCALE GENOMIC DNA]</scope>
    <source>
        <strain evidence="2">PYR-1</strain>
    </source>
</reference>
<sequence length="138" mass="14971">MMRKALSSVVIAVAATITLSAPGVARADPPALRQITYTVTTEHPVTADIYYRDVDPPTWADYSHNPYLYSPKARVDVGPDTPWVLHAVLTDPDSWAMVSATSGRLPVEPQFRCELAVDGVVVATAEGPRGALCSVRHW</sequence>
<dbReference type="Proteomes" id="UP000009159">
    <property type="component" value="Chromosome"/>
</dbReference>
<dbReference type="STRING" id="350058.Mvan_2859"/>
<accession>A1T915</accession>
<dbReference type="KEGG" id="mva:Mvan_2859"/>
<feature type="signal peptide" evidence="1">
    <location>
        <begin position="1"/>
        <end position="27"/>
    </location>
</feature>
<name>A1T915_MYCVP</name>
<proteinExistence type="predicted"/>
<dbReference type="eggNOG" id="ENOG5031KTJ">
    <property type="taxonomic scope" value="Bacteria"/>
</dbReference>
<evidence type="ECO:0000313" key="3">
    <source>
        <dbReference type="Proteomes" id="UP000009159"/>
    </source>
</evidence>
<keyword evidence="1" id="KW-0732">Signal</keyword>